<keyword evidence="4" id="KW-1185">Reference proteome</keyword>
<reference evidence="3" key="1">
    <citation type="submission" date="2021-06" db="EMBL/GenBank/DDBJ databases">
        <authorList>
            <person name="Kallberg Y."/>
            <person name="Tangrot J."/>
            <person name="Rosling A."/>
        </authorList>
    </citation>
    <scope>NUCLEOTIDE SEQUENCE</scope>
    <source>
        <strain evidence="3">IA702</strain>
    </source>
</reference>
<dbReference type="Proteomes" id="UP000789572">
    <property type="component" value="Unassembled WGS sequence"/>
</dbReference>
<feature type="region of interest" description="Disordered" evidence="1">
    <location>
        <begin position="115"/>
        <end position="217"/>
    </location>
</feature>
<dbReference type="EMBL" id="CAJVPJ010004040">
    <property type="protein sequence ID" value="CAG8647705.1"/>
    <property type="molecule type" value="Genomic_DNA"/>
</dbReference>
<dbReference type="InterPro" id="IPR055264">
    <property type="entry name" value="BOD1/SHG1_dom"/>
</dbReference>
<feature type="domain" description="BOD1/SHG1" evidence="2">
    <location>
        <begin position="8"/>
        <end position="83"/>
    </location>
</feature>
<accession>A0A9N9DQ19</accession>
<evidence type="ECO:0000259" key="2">
    <source>
        <dbReference type="Pfam" id="PF05205"/>
    </source>
</evidence>
<feature type="non-terminal residue" evidence="3">
    <location>
        <position position="1"/>
    </location>
</feature>
<feature type="compositionally biased region" description="Polar residues" evidence="1">
    <location>
        <begin position="125"/>
        <end position="138"/>
    </location>
</feature>
<sequence length="217" mass="24654">MHLTPEEVASEFKRKGAFDELRRELLEEFLKSDKGKEFNERLKLLFEARTDGDPSLLDKDRTEIHVILLNDFDKAREDEKIKEYILKEIIESTEYQAALVQRLGSIVTELCASEDDDTIKGKESASISTPAVTDSVKSSLMEVEDIRKDDVASSKKNTDQNMESQELDLTKARESSEDEPEEGEATEQDEENEGGVSSPKRKSDLDTVFDSAPFKRR</sequence>
<protein>
    <submittedName>
        <fullName evidence="3">3087_t:CDS:1</fullName>
    </submittedName>
</protein>
<evidence type="ECO:0000313" key="4">
    <source>
        <dbReference type="Proteomes" id="UP000789572"/>
    </source>
</evidence>
<name>A0A9N9DQ19_9GLOM</name>
<proteinExistence type="predicted"/>
<dbReference type="OrthoDB" id="5579731at2759"/>
<dbReference type="AlphaFoldDB" id="A0A9N9DQ19"/>
<evidence type="ECO:0000313" key="3">
    <source>
        <dbReference type="EMBL" id="CAG8647705.1"/>
    </source>
</evidence>
<evidence type="ECO:0000256" key="1">
    <source>
        <dbReference type="SAM" id="MobiDB-lite"/>
    </source>
</evidence>
<comment type="caution">
    <text evidence="3">The sequence shown here is derived from an EMBL/GenBank/DDBJ whole genome shotgun (WGS) entry which is preliminary data.</text>
</comment>
<gene>
    <name evidence="3" type="ORF">POCULU_LOCUS9776</name>
</gene>
<feature type="compositionally biased region" description="Acidic residues" evidence="1">
    <location>
        <begin position="176"/>
        <end position="193"/>
    </location>
</feature>
<dbReference type="Pfam" id="PF05205">
    <property type="entry name" value="COMPASS-Shg1"/>
    <property type="match status" value="1"/>
</dbReference>
<organism evidence="3 4">
    <name type="scientific">Paraglomus occultum</name>
    <dbReference type="NCBI Taxonomy" id="144539"/>
    <lineage>
        <taxon>Eukaryota</taxon>
        <taxon>Fungi</taxon>
        <taxon>Fungi incertae sedis</taxon>
        <taxon>Mucoromycota</taxon>
        <taxon>Glomeromycotina</taxon>
        <taxon>Glomeromycetes</taxon>
        <taxon>Paraglomerales</taxon>
        <taxon>Paraglomeraceae</taxon>
        <taxon>Paraglomus</taxon>
    </lineage>
</organism>
<feature type="compositionally biased region" description="Basic and acidic residues" evidence="1">
    <location>
        <begin position="144"/>
        <end position="158"/>
    </location>
</feature>